<comment type="caution">
    <text evidence="3">The sequence shown here is derived from an EMBL/GenBank/DDBJ whole genome shotgun (WGS) entry which is preliminary data.</text>
</comment>
<keyword evidence="1" id="KW-1133">Transmembrane helix</keyword>
<organism evidence="3 4">
    <name type="scientific">Aphanomyces euteiches</name>
    <dbReference type="NCBI Taxonomy" id="100861"/>
    <lineage>
        <taxon>Eukaryota</taxon>
        <taxon>Sar</taxon>
        <taxon>Stramenopiles</taxon>
        <taxon>Oomycota</taxon>
        <taxon>Saprolegniomycetes</taxon>
        <taxon>Saprolegniales</taxon>
        <taxon>Verrucalvaceae</taxon>
        <taxon>Aphanomyces</taxon>
    </lineage>
</organism>
<evidence type="ECO:0000256" key="1">
    <source>
        <dbReference type="SAM" id="Phobius"/>
    </source>
</evidence>
<accession>A0A6G0X374</accession>
<evidence type="ECO:0000256" key="2">
    <source>
        <dbReference type="SAM" id="SignalP"/>
    </source>
</evidence>
<reference evidence="3 4" key="1">
    <citation type="submission" date="2019-07" db="EMBL/GenBank/DDBJ databases">
        <title>Genomics analysis of Aphanomyces spp. identifies a new class of oomycete effector associated with host adaptation.</title>
        <authorList>
            <person name="Gaulin E."/>
        </authorList>
    </citation>
    <scope>NUCLEOTIDE SEQUENCE [LARGE SCALE GENOMIC DNA]</scope>
    <source>
        <strain evidence="3 4">ATCC 201684</strain>
    </source>
</reference>
<dbReference type="CDD" id="cd00257">
    <property type="entry name" value="beta-trefoil_FSCN-like"/>
    <property type="match status" value="4"/>
</dbReference>
<keyword evidence="4" id="KW-1185">Reference proteome</keyword>
<dbReference type="InterPro" id="IPR008999">
    <property type="entry name" value="Actin-crosslinking"/>
</dbReference>
<evidence type="ECO:0000313" key="4">
    <source>
        <dbReference type="Proteomes" id="UP000481153"/>
    </source>
</evidence>
<dbReference type="AlphaFoldDB" id="A0A6G0X374"/>
<dbReference type="SUPFAM" id="SSF50405">
    <property type="entry name" value="Actin-crosslinking proteins"/>
    <property type="match status" value="3"/>
</dbReference>
<dbReference type="Gene3D" id="2.80.10.50">
    <property type="match status" value="4"/>
</dbReference>
<keyword evidence="1" id="KW-0472">Membrane</keyword>
<sequence>MVSIQSILLGAFAFAQTVSAGNCNLREGDVIALKADTGKYVTRCRNCIGGAAYPDSVNFQGPINSGTPYSYWTVVDAGNGKIALKGDLGNYLSRCNNCAPGASYPDEAFVHVSDWKSGPWSQWTCEDADNGKIALKADTGKYLARCNGCVRSGPADVAFVHAPAWRGSPWAQFEVEFLKRASNCIFKDGDVIALQADTGKYVTRCRNCISGAAYPDSVNLQSPINAGTPYSYWTVYNTGDGKIALKGDLGNYLSRCNNCVPGAAVPDEAFSCPKSSFPNLHSSVPIMVSIQSILLGAFAFAQTVSAGNCNLREGDVIALKADTGKYVTRCRNCIGGAAYPDSVNFQGPINSGTPYSYWTVVDAGNGKIALKGDLGNYLSRCNNCAPGASYPDEAFVHVSDWKSGPWSQWTCEDADNGKIALKADTGKYLARCNGCVRSGPADVAFVHAPAWRGSPWAQFEVEFLKRASNCIFKDGDVIALQADTGKYVTRCRNCISGAAYPDSVNLQSPINAGTPYSYWTVYNTGDGKIALKGDLGNYLSRCNNCVPGAAVPDEAFVHVSDWKSGPWAQFTCEDASNGKIALKADTGKYVTRCNGCVPGGPSDVITMHVNNWRDGDYAQFTVVKKPAVLEMALNEQGWHNMSADQTTLVLGSMFAGFCLTIVAVYGYNYRKHEAKGFQRV</sequence>
<dbReference type="EMBL" id="VJMJ01000115">
    <property type="protein sequence ID" value="KAF0734359.1"/>
    <property type="molecule type" value="Genomic_DNA"/>
</dbReference>
<evidence type="ECO:0000313" key="3">
    <source>
        <dbReference type="EMBL" id="KAF0734359.1"/>
    </source>
</evidence>
<keyword evidence="2" id="KW-0732">Signal</keyword>
<feature type="transmembrane region" description="Helical" evidence="1">
    <location>
        <begin position="648"/>
        <end position="669"/>
    </location>
</feature>
<feature type="signal peptide" evidence="2">
    <location>
        <begin position="1"/>
        <end position="20"/>
    </location>
</feature>
<keyword evidence="1" id="KW-0812">Transmembrane</keyword>
<dbReference type="VEuPathDB" id="FungiDB:AeMF1_011971"/>
<protein>
    <submittedName>
        <fullName evidence="3">Uncharacterized protein</fullName>
    </submittedName>
</protein>
<proteinExistence type="predicted"/>
<gene>
    <name evidence="3" type="ORF">Ae201684_008960</name>
</gene>
<feature type="chain" id="PRO_5026148552" evidence="2">
    <location>
        <begin position="21"/>
        <end position="680"/>
    </location>
</feature>
<name>A0A6G0X374_9STRA</name>
<dbReference type="Proteomes" id="UP000481153">
    <property type="component" value="Unassembled WGS sequence"/>
</dbReference>
<dbReference type="VEuPathDB" id="FungiDB:AeMF1_011972"/>